<name>A0A822ZJ61_NELNU</name>
<dbReference type="Proteomes" id="UP000607653">
    <property type="component" value="Unassembled WGS sequence"/>
</dbReference>
<accession>A0A822ZJ61</accession>
<gene>
    <name evidence="1" type="ORF">HUJ06_001659</name>
</gene>
<dbReference type="EMBL" id="DUZY01000006">
    <property type="protein sequence ID" value="DAD43429.1"/>
    <property type="molecule type" value="Genomic_DNA"/>
</dbReference>
<proteinExistence type="predicted"/>
<evidence type="ECO:0000313" key="1">
    <source>
        <dbReference type="EMBL" id="DAD43429.1"/>
    </source>
</evidence>
<dbReference type="AlphaFoldDB" id="A0A822ZJ61"/>
<sequence>MVENEQEHFDRPSLLVATVENEQECFDSVHFGCRGGK</sequence>
<organism evidence="1 2">
    <name type="scientific">Nelumbo nucifera</name>
    <name type="common">Sacred lotus</name>
    <dbReference type="NCBI Taxonomy" id="4432"/>
    <lineage>
        <taxon>Eukaryota</taxon>
        <taxon>Viridiplantae</taxon>
        <taxon>Streptophyta</taxon>
        <taxon>Embryophyta</taxon>
        <taxon>Tracheophyta</taxon>
        <taxon>Spermatophyta</taxon>
        <taxon>Magnoliopsida</taxon>
        <taxon>Proteales</taxon>
        <taxon>Nelumbonaceae</taxon>
        <taxon>Nelumbo</taxon>
    </lineage>
</organism>
<comment type="caution">
    <text evidence="1">The sequence shown here is derived from an EMBL/GenBank/DDBJ whole genome shotgun (WGS) entry which is preliminary data.</text>
</comment>
<evidence type="ECO:0000313" key="2">
    <source>
        <dbReference type="Proteomes" id="UP000607653"/>
    </source>
</evidence>
<keyword evidence="2" id="KW-1185">Reference proteome</keyword>
<protein>
    <submittedName>
        <fullName evidence="1">Uncharacterized protein</fullName>
    </submittedName>
</protein>
<reference evidence="1 2" key="1">
    <citation type="journal article" date="2020" name="Mol. Biol. Evol.">
        <title>Distinct Expression and Methylation Patterns for Genes with Different Fates following a Single Whole-Genome Duplication in Flowering Plants.</title>
        <authorList>
            <person name="Shi T."/>
            <person name="Rahmani R.S."/>
            <person name="Gugger P.F."/>
            <person name="Wang M."/>
            <person name="Li H."/>
            <person name="Zhang Y."/>
            <person name="Li Z."/>
            <person name="Wang Q."/>
            <person name="Van de Peer Y."/>
            <person name="Marchal K."/>
            <person name="Chen J."/>
        </authorList>
    </citation>
    <scope>NUCLEOTIDE SEQUENCE [LARGE SCALE GENOMIC DNA]</scope>
    <source>
        <tissue evidence="1">Leaf</tissue>
    </source>
</reference>